<keyword evidence="6 11" id="KW-0418">Kinase</keyword>
<organism evidence="11 12">
    <name type="scientific">Brevundimonas alba</name>
    <dbReference type="NCBI Taxonomy" id="74314"/>
    <lineage>
        <taxon>Bacteria</taxon>
        <taxon>Pseudomonadati</taxon>
        <taxon>Pseudomonadota</taxon>
        <taxon>Alphaproteobacteria</taxon>
        <taxon>Caulobacterales</taxon>
        <taxon>Caulobacteraceae</taxon>
        <taxon>Brevundimonas</taxon>
    </lineage>
</organism>
<evidence type="ECO:0000256" key="7">
    <source>
        <dbReference type="ARBA" id="ARBA00022840"/>
    </source>
</evidence>
<evidence type="ECO:0000256" key="3">
    <source>
        <dbReference type="ARBA" id="ARBA00022553"/>
    </source>
</evidence>
<dbReference type="Pfam" id="PF00989">
    <property type="entry name" value="PAS"/>
    <property type="match status" value="1"/>
</dbReference>
<name>A0A7X5YH12_9CAUL</name>
<dbReference type="InterPro" id="IPR005467">
    <property type="entry name" value="His_kinase_dom"/>
</dbReference>
<dbReference type="RefSeq" id="WP_342448277.1">
    <property type="nucleotide sequence ID" value="NZ_JAATJM010000001.1"/>
</dbReference>
<evidence type="ECO:0000259" key="10">
    <source>
        <dbReference type="PROSITE" id="PS50112"/>
    </source>
</evidence>
<evidence type="ECO:0000256" key="8">
    <source>
        <dbReference type="ARBA" id="ARBA00023012"/>
    </source>
</evidence>
<dbReference type="Pfam" id="PF00512">
    <property type="entry name" value="HisKA"/>
    <property type="match status" value="1"/>
</dbReference>
<dbReference type="AlphaFoldDB" id="A0A7X5YH12"/>
<gene>
    <name evidence="11" type="ORF">GGQ87_000083</name>
</gene>
<dbReference type="Gene3D" id="3.30.565.10">
    <property type="entry name" value="Histidine kinase-like ATPase, C-terminal domain"/>
    <property type="match status" value="1"/>
</dbReference>
<proteinExistence type="predicted"/>
<dbReference type="InterPro" id="IPR000014">
    <property type="entry name" value="PAS"/>
</dbReference>
<evidence type="ECO:0000256" key="1">
    <source>
        <dbReference type="ARBA" id="ARBA00000085"/>
    </source>
</evidence>
<feature type="domain" description="PAS" evidence="10">
    <location>
        <begin position="95"/>
        <end position="154"/>
    </location>
</feature>
<dbReference type="InterPro" id="IPR013767">
    <property type="entry name" value="PAS_fold"/>
</dbReference>
<dbReference type="InterPro" id="IPR035965">
    <property type="entry name" value="PAS-like_dom_sf"/>
</dbReference>
<dbReference type="CDD" id="cd00082">
    <property type="entry name" value="HisKA"/>
    <property type="match status" value="1"/>
</dbReference>
<comment type="catalytic activity">
    <reaction evidence="1">
        <text>ATP + protein L-histidine = ADP + protein N-phospho-L-histidine.</text>
        <dbReference type="EC" id="2.7.13.3"/>
    </reaction>
</comment>
<evidence type="ECO:0000313" key="12">
    <source>
        <dbReference type="Proteomes" id="UP000587415"/>
    </source>
</evidence>
<keyword evidence="7" id="KW-0067">ATP-binding</keyword>
<evidence type="ECO:0000256" key="5">
    <source>
        <dbReference type="ARBA" id="ARBA00022741"/>
    </source>
</evidence>
<evidence type="ECO:0000313" key="11">
    <source>
        <dbReference type="EMBL" id="NJC39825.1"/>
    </source>
</evidence>
<dbReference type="PROSITE" id="PS50109">
    <property type="entry name" value="HIS_KIN"/>
    <property type="match status" value="1"/>
</dbReference>
<dbReference type="Proteomes" id="UP000587415">
    <property type="component" value="Unassembled WGS sequence"/>
</dbReference>
<dbReference type="GO" id="GO:0005524">
    <property type="term" value="F:ATP binding"/>
    <property type="evidence" value="ECO:0007669"/>
    <property type="project" value="UniProtKB-KW"/>
</dbReference>
<dbReference type="PANTHER" id="PTHR43065:SF10">
    <property type="entry name" value="PEROXIDE STRESS-ACTIVATED HISTIDINE KINASE MAK3"/>
    <property type="match status" value="1"/>
</dbReference>
<dbReference type="PANTHER" id="PTHR43065">
    <property type="entry name" value="SENSOR HISTIDINE KINASE"/>
    <property type="match status" value="1"/>
</dbReference>
<dbReference type="InterPro" id="IPR003594">
    <property type="entry name" value="HATPase_dom"/>
</dbReference>
<dbReference type="PRINTS" id="PR00344">
    <property type="entry name" value="BCTRLSENSOR"/>
</dbReference>
<evidence type="ECO:0000256" key="2">
    <source>
        <dbReference type="ARBA" id="ARBA00012438"/>
    </source>
</evidence>
<dbReference type="SMART" id="SM00388">
    <property type="entry name" value="HisKA"/>
    <property type="match status" value="1"/>
</dbReference>
<dbReference type="CDD" id="cd00130">
    <property type="entry name" value="PAS"/>
    <property type="match status" value="1"/>
</dbReference>
<dbReference type="InterPro" id="IPR004358">
    <property type="entry name" value="Sig_transdc_His_kin-like_C"/>
</dbReference>
<reference evidence="11 12" key="1">
    <citation type="submission" date="2020-03" db="EMBL/GenBank/DDBJ databases">
        <title>Genomic Encyclopedia of Type Strains, Phase IV (KMG-IV): sequencing the most valuable type-strain genomes for metagenomic binning, comparative biology and taxonomic classification.</title>
        <authorList>
            <person name="Goeker M."/>
        </authorList>
    </citation>
    <scope>NUCLEOTIDE SEQUENCE [LARGE SCALE GENOMIC DNA]</scope>
    <source>
        <strain evidence="11 12">DSM 4736</strain>
    </source>
</reference>
<dbReference type="PROSITE" id="PS50112">
    <property type="entry name" value="PAS"/>
    <property type="match status" value="1"/>
</dbReference>
<dbReference type="SUPFAM" id="SSF55785">
    <property type="entry name" value="PYP-like sensor domain (PAS domain)"/>
    <property type="match status" value="1"/>
</dbReference>
<dbReference type="InterPro" id="IPR003661">
    <property type="entry name" value="HisK_dim/P_dom"/>
</dbReference>
<dbReference type="EC" id="2.7.13.3" evidence="2"/>
<accession>A0A7X5YH12</accession>
<dbReference type="SUPFAM" id="SSF55874">
    <property type="entry name" value="ATPase domain of HSP90 chaperone/DNA topoisomerase II/histidine kinase"/>
    <property type="match status" value="1"/>
</dbReference>
<dbReference type="Pfam" id="PF02518">
    <property type="entry name" value="HATPase_c"/>
    <property type="match status" value="1"/>
</dbReference>
<dbReference type="InterPro" id="IPR036097">
    <property type="entry name" value="HisK_dim/P_sf"/>
</dbReference>
<keyword evidence="5" id="KW-0547">Nucleotide-binding</keyword>
<dbReference type="Gene3D" id="3.30.450.20">
    <property type="entry name" value="PAS domain"/>
    <property type="match status" value="1"/>
</dbReference>
<keyword evidence="4 11" id="KW-0808">Transferase</keyword>
<dbReference type="SUPFAM" id="SSF47384">
    <property type="entry name" value="Homodimeric domain of signal transducing histidine kinase"/>
    <property type="match status" value="1"/>
</dbReference>
<evidence type="ECO:0000259" key="9">
    <source>
        <dbReference type="PROSITE" id="PS50109"/>
    </source>
</evidence>
<comment type="caution">
    <text evidence="11">The sequence shown here is derived from an EMBL/GenBank/DDBJ whole genome shotgun (WGS) entry which is preliminary data.</text>
</comment>
<evidence type="ECO:0000256" key="4">
    <source>
        <dbReference type="ARBA" id="ARBA00022679"/>
    </source>
</evidence>
<keyword evidence="3" id="KW-0597">Phosphoprotein</keyword>
<feature type="domain" description="Histidine kinase" evidence="9">
    <location>
        <begin position="231"/>
        <end position="445"/>
    </location>
</feature>
<dbReference type="Gene3D" id="1.10.287.130">
    <property type="match status" value="1"/>
</dbReference>
<keyword evidence="12" id="KW-1185">Reference proteome</keyword>
<keyword evidence="8" id="KW-0902">Two-component regulatory system</keyword>
<dbReference type="GO" id="GO:0000155">
    <property type="term" value="F:phosphorelay sensor kinase activity"/>
    <property type="evidence" value="ECO:0007669"/>
    <property type="project" value="InterPro"/>
</dbReference>
<dbReference type="InterPro" id="IPR036890">
    <property type="entry name" value="HATPase_C_sf"/>
</dbReference>
<evidence type="ECO:0000256" key="6">
    <source>
        <dbReference type="ARBA" id="ARBA00022777"/>
    </source>
</evidence>
<dbReference type="SMART" id="SM00387">
    <property type="entry name" value="HATPase_c"/>
    <property type="match status" value="1"/>
</dbReference>
<sequence>MAASVVARQCLETVGHFYYLPSVPAVMATAMLTRRLPTALAVILSLAVNIALVSRESLTDTVANALLFVAVSWFVAEMCWRLRAAQDRARDLSDRLAHRNRVLDAILASTPVATIDRDGRVRFLTTRACAVLGASAEAAVGRDLADFIQDFRPDQLTDGADAVWTGRRPDGVTYPVSIQVGLIPENADGVHATLCLTDLTQAHAANARARELHAQLNRVWRLNSLGEMAASLAHELNQPLTAATTYLHASQDALEKVGLMGQSAGRTIDLAKAQLLRAGAIIRRMRELLAHESRSLQMERVSAMVADLRGILLMIQNDAGVRIEADIDDLNDHVRAERIQFQQAIVNLIRNAAEALQGREDGRIRVIGRARSDTVFEVRVEDSGEGVVPEQLETIFRPLTTTKSSGMGLGLSVTRTIVESHGGTLAVERSELGGAAFVFGLMREREMEDA</sequence>
<dbReference type="GO" id="GO:0006355">
    <property type="term" value="P:regulation of DNA-templated transcription"/>
    <property type="evidence" value="ECO:0007669"/>
    <property type="project" value="InterPro"/>
</dbReference>
<protein>
    <recommendedName>
        <fullName evidence="2">histidine kinase</fullName>
        <ecNumber evidence="2">2.7.13.3</ecNumber>
    </recommendedName>
</protein>
<dbReference type="EMBL" id="JAATJM010000001">
    <property type="protein sequence ID" value="NJC39825.1"/>
    <property type="molecule type" value="Genomic_DNA"/>
</dbReference>